<evidence type="ECO:0000313" key="2">
    <source>
        <dbReference type="EMBL" id="WZU66942.1"/>
    </source>
</evidence>
<keyword evidence="3" id="KW-1185">Reference proteome</keyword>
<dbReference type="InterPro" id="IPR011250">
    <property type="entry name" value="OMP/PagP_B-barrel"/>
</dbReference>
<protein>
    <submittedName>
        <fullName evidence="2">Thymidylate synthase</fullName>
    </submittedName>
</protein>
<dbReference type="RefSeq" id="WP_342076261.1">
    <property type="nucleotide sequence ID" value="NZ_CP151767.2"/>
</dbReference>
<accession>A0AAN0NK62</accession>
<proteinExistence type="predicted"/>
<dbReference type="KEGG" id="yrh:AABB31_18450"/>
<evidence type="ECO:0000313" key="3">
    <source>
        <dbReference type="Proteomes" id="UP001470809"/>
    </source>
</evidence>
<dbReference type="AlphaFoldDB" id="A0AAN0NK62"/>
<dbReference type="Proteomes" id="UP001470809">
    <property type="component" value="Chromosome"/>
</dbReference>
<dbReference type="EMBL" id="CP151767">
    <property type="protein sequence ID" value="WZU66942.1"/>
    <property type="molecule type" value="Genomic_DNA"/>
</dbReference>
<reference evidence="3" key="1">
    <citation type="submission" date="2024-04" db="EMBL/GenBank/DDBJ databases">
        <title>Phylogenomic analyses of a clade within the roseobacter group suggest taxonomic reassignments of species of the genera Aestuariivita, Citreicella, Loktanella, Nautella, Pelagibaca, Ruegeria, Thalassobius, Thiobacimonas and Tropicibacter, and the proposal o.</title>
        <authorList>
            <person name="Jeon C.O."/>
        </authorList>
    </citation>
    <scope>NUCLEOTIDE SEQUENCE [LARGE SCALE GENOMIC DNA]</scope>
    <source>
        <strain evidence="3">SS1-5</strain>
    </source>
</reference>
<sequence length="312" mass="32434">MKRFATATALLALLAACDNDQPLSFDPTVEEPETPEGGETVNGVPARVAGELRVADYDPDAGTLSVRLLSLDGDELLQEYTAAGTLDGYDVYVQQDDPLDRSFTAFAAESESGGVEAIVVMDGGQFNRYFGGVTYSRSGQYDAPTEGLASYAGNYVGLLNGGTTAELPAPPVDPAILPVASSRVTGQVFINADFTDGTLNGAIYNRSATISGTATDLENLNLIVTEIDSSGRFEGEVELGVQETVGNYAGILGGNNANGLAGGLFMEGDFISTVEGENEYGIFVTNQCGTAGSDPVCTTGLVEDVDNIDGLD</sequence>
<gene>
    <name evidence="2" type="ORF">AABB31_18450</name>
</gene>
<organism evidence="2 3">
    <name type="scientific">Yoonia rhodophyticola</name>
    <dbReference type="NCBI Taxonomy" id="3137370"/>
    <lineage>
        <taxon>Bacteria</taxon>
        <taxon>Pseudomonadati</taxon>
        <taxon>Pseudomonadota</taxon>
        <taxon>Alphaproteobacteria</taxon>
        <taxon>Rhodobacterales</taxon>
        <taxon>Paracoccaceae</taxon>
        <taxon>Yoonia</taxon>
    </lineage>
</organism>
<dbReference type="PROSITE" id="PS51257">
    <property type="entry name" value="PROKAR_LIPOPROTEIN"/>
    <property type="match status" value="1"/>
</dbReference>
<name>A0AAN0NK62_9RHOB</name>
<dbReference type="SUPFAM" id="SSF56925">
    <property type="entry name" value="OMPA-like"/>
    <property type="match status" value="1"/>
</dbReference>
<dbReference type="Gene3D" id="2.40.160.90">
    <property type="match status" value="1"/>
</dbReference>
<evidence type="ECO:0000256" key="1">
    <source>
        <dbReference type="SAM" id="MobiDB-lite"/>
    </source>
</evidence>
<reference evidence="2 3" key="2">
    <citation type="submission" date="2024-08" db="EMBL/GenBank/DDBJ databases">
        <title>Phylogenomic analyses of a clade within the roseobacter group suggest taxonomic reassignments of species of the genera Aestuariivita, Citreicella, Loktanella, Nautella, Pelagibaca, Ruegeria, Thalassobius, Thiobacimonas and Tropicibacter, and the proposal o.</title>
        <authorList>
            <person name="Jeon C.O."/>
        </authorList>
    </citation>
    <scope>NUCLEOTIDE SEQUENCE [LARGE SCALE GENOMIC DNA]</scope>
    <source>
        <strain evidence="2 3">SS1-5</strain>
    </source>
</reference>
<feature type="region of interest" description="Disordered" evidence="1">
    <location>
        <begin position="22"/>
        <end position="42"/>
    </location>
</feature>